<keyword evidence="4 7" id="KW-0605">Phycobilisome</keyword>
<keyword evidence="6" id="KW-0472">Membrane</keyword>
<dbReference type="PROSITE" id="PS51445">
    <property type="entry name" value="PBS_LINKER"/>
    <property type="match status" value="1"/>
</dbReference>
<evidence type="ECO:0000256" key="2">
    <source>
        <dbReference type="ARBA" id="ARBA00022531"/>
    </source>
</evidence>
<dbReference type="Pfam" id="PF00427">
    <property type="entry name" value="PBS_linker_poly"/>
    <property type="match status" value="1"/>
</dbReference>
<dbReference type="PANTHER" id="PTHR34011">
    <property type="entry name" value="PHYCOBILISOME 32.1 KDA LINKER POLYPEPTIDE, PHYCOCYANIN-ASSOCIATED, ROD 2-RELATED"/>
    <property type="match status" value="1"/>
</dbReference>
<comment type="subcellular location">
    <subcellularLocation>
        <location evidence="1">Cellular thylakoid membrane</location>
        <topology evidence="1">Peripheral membrane protein</topology>
        <orientation evidence="1">Cytoplasmic side</orientation>
    </subcellularLocation>
</comment>
<evidence type="ECO:0000256" key="4">
    <source>
        <dbReference type="ARBA" id="ARBA00022738"/>
    </source>
</evidence>
<evidence type="ECO:0000313" key="11">
    <source>
        <dbReference type="Proteomes" id="UP000218785"/>
    </source>
</evidence>
<dbReference type="EMBL" id="AP018248">
    <property type="protein sequence ID" value="BAY99353.1"/>
    <property type="molecule type" value="Genomic_DNA"/>
</dbReference>
<dbReference type="PROSITE" id="PS51441">
    <property type="entry name" value="CPCD_LIKE"/>
    <property type="match status" value="1"/>
</dbReference>
<evidence type="ECO:0000259" key="9">
    <source>
        <dbReference type="PROSITE" id="PS51445"/>
    </source>
</evidence>
<keyword evidence="11" id="KW-1185">Reference proteome</keyword>
<evidence type="ECO:0000256" key="3">
    <source>
        <dbReference type="ARBA" id="ARBA00022549"/>
    </source>
</evidence>
<proteinExistence type="inferred from homology"/>
<comment type="similarity">
    <text evidence="7">Belongs to the phycobilisome linker protein family.</text>
</comment>
<evidence type="ECO:0000313" key="10">
    <source>
        <dbReference type="EMBL" id="BAY99353.1"/>
    </source>
</evidence>
<feature type="domain" description="CpcD-like" evidence="8">
    <location>
        <begin position="201"/>
        <end position="251"/>
    </location>
</feature>
<dbReference type="Proteomes" id="UP000218785">
    <property type="component" value="Chromosome"/>
</dbReference>
<dbReference type="GO" id="GO:0030089">
    <property type="term" value="C:phycobilisome"/>
    <property type="evidence" value="ECO:0007669"/>
    <property type="project" value="UniProtKB-UniRule"/>
</dbReference>
<dbReference type="GO" id="GO:0015979">
    <property type="term" value="P:photosynthesis"/>
    <property type="evidence" value="ECO:0007669"/>
    <property type="project" value="UniProtKB-KW"/>
</dbReference>
<sequence>MALWIETESVELRPNATEEDLQATIRAVYRQVLGNAHIFENQRLTSAESQLRNGDITVSGFVRAVAQSDLYRSLFFETSSPYRFIELNFKHLLGRAPQDQAEIAEHVQIYNTQGYAAEINSYIDSDEYIRSFGDHIVPSARGNRTQAGIKNVGFNRTFALMRGFAANDLGKSAKLISDIGSNLATKIVAPAAGSGAASNTGKRFRISVSKANFGARVTKSVATFEVGYNQLSQKIQSIQKTGGKIISIAEIA</sequence>
<dbReference type="InterPro" id="IPR016470">
    <property type="entry name" value="Phycobilisome"/>
</dbReference>
<evidence type="ECO:0000259" key="8">
    <source>
        <dbReference type="PROSITE" id="PS51441"/>
    </source>
</evidence>
<dbReference type="InterPro" id="IPR008213">
    <property type="entry name" value="CpcD-like_dom"/>
</dbReference>
<name>A0A1Z4N0W4_9CYAN</name>
<keyword evidence="2" id="KW-0602">Photosynthesis</keyword>
<dbReference type="AlphaFoldDB" id="A0A1Z4N0W4"/>
<keyword evidence="5" id="KW-0793">Thylakoid</keyword>
<dbReference type="PANTHER" id="PTHR34011:SF6">
    <property type="entry name" value="PHYCOBILIPROTEIN APCE"/>
    <property type="match status" value="1"/>
</dbReference>
<protein>
    <submittedName>
        <fullName evidence="10">Phycoerythrin-associated linker protein CpeE</fullName>
    </submittedName>
</protein>
<organism evidence="10 11">
    <name type="scientific">Tolypothrix tenuis PCC 7101</name>
    <dbReference type="NCBI Taxonomy" id="231146"/>
    <lineage>
        <taxon>Bacteria</taxon>
        <taxon>Bacillati</taxon>
        <taxon>Cyanobacteriota</taxon>
        <taxon>Cyanophyceae</taxon>
        <taxon>Nostocales</taxon>
        <taxon>Tolypothrichaceae</taxon>
        <taxon>Tolypothrix</taxon>
    </lineage>
</organism>
<evidence type="ECO:0000256" key="1">
    <source>
        <dbReference type="ARBA" id="ARBA00004445"/>
    </source>
</evidence>
<accession>A0A1Z4N0W4</accession>
<dbReference type="InterPro" id="IPR038255">
    <property type="entry name" value="PBS_linker_sf"/>
</dbReference>
<dbReference type="SMART" id="SM01094">
    <property type="entry name" value="CpcD"/>
    <property type="match status" value="1"/>
</dbReference>
<evidence type="ECO:0000256" key="7">
    <source>
        <dbReference type="PROSITE-ProRule" id="PRU00775"/>
    </source>
</evidence>
<dbReference type="RefSeq" id="WP_096577408.1">
    <property type="nucleotide sequence ID" value="NZ_CAWNJS010000001.1"/>
</dbReference>
<keyword evidence="3" id="KW-0042">Antenna complex</keyword>
<feature type="domain" description="PBS-linker" evidence="9">
    <location>
        <begin position="1"/>
        <end position="169"/>
    </location>
</feature>
<evidence type="ECO:0000256" key="5">
    <source>
        <dbReference type="ARBA" id="ARBA00023078"/>
    </source>
</evidence>
<dbReference type="InterPro" id="IPR001297">
    <property type="entry name" value="PBS_linker_dom"/>
</dbReference>
<dbReference type="Pfam" id="PF01383">
    <property type="entry name" value="CpcD"/>
    <property type="match status" value="1"/>
</dbReference>
<dbReference type="KEGG" id="ttq:NIES37_33350"/>
<reference evidence="10 11" key="1">
    <citation type="submission" date="2017-06" db="EMBL/GenBank/DDBJ databases">
        <title>Genome sequencing of cyanobaciteial culture collection at National Institute for Environmental Studies (NIES).</title>
        <authorList>
            <person name="Hirose Y."/>
            <person name="Shimura Y."/>
            <person name="Fujisawa T."/>
            <person name="Nakamura Y."/>
            <person name="Kawachi M."/>
        </authorList>
    </citation>
    <scope>NUCLEOTIDE SEQUENCE [LARGE SCALE GENOMIC DNA]</scope>
    <source>
        <strain evidence="10 11">NIES-37</strain>
    </source>
</reference>
<dbReference type="PIRSF" id="PIRSF005898">
    <property type="entry name" value="Phycobilisome_CpeC/CpcI"/>
    <property type="match status" value="1"/>
</dbReference>
<evidence type="ECO:0000256" key="6">
    <source>
        <dbReference type="ARBA" id="ARBA00023136"/>
    </source>
</evidence>
<dbReference type="GO" id="GO:0031676">
    <property type="term" value="C:plasma membrane-derived thylakoid membrane"/>
    <property type="evidence" value="ECO:0007669"/>
    <property type="project" value="UniProtKB-SubCell"/>
</dbReference>
<gene>
    <name evidence="10" type="primary">cpeE</name>
    <name evidence="10" type="ORF">NIES37_33350</name>
</gene>
<dbReference type="Gene3D" id="1.10.3130.20">
    <property type="entry name" value="Phycobilisome linker domain"/>
    <property type="match status" value="1"/>
</dbReference>